<feature type="domain" description="RmlD-like substrate binding" evidence="3">
    <location>
        <begin position="1"/>
        <end position="273"/>
    </location>
</feature>
<evidence type="ECO:0000256" key="1">
    <source>
        <dbReference type="ARBA" id="ARBA00010944"/>
    </source>
</evidence>
<dbReference type="Proteomes" id="UP000219546">
    <property type="component" value="Unassembled WGS sequence"/>
</dbReference>
<proteinExistence type="inferred from homology"/>
<dbReference type="EMBL" id="OAOP01000010">
    <property type="protein sequence ID" value="SNX74835.1"/>
    <property type="molecule type" value="Genomic_DNA"/>
</dbReference>
<comment type="function">
    <text evidence="2">Catalyzes the reduction of dTDP-6-deoxy-L-lyxo-4-hexulose to yield dTDP-L-rhamnose.</text>
</comment>
<protein>
    <recommendedName>
        <fullName evidence="2">dTDP-4-dehydrorhamnose reductase</fullName>
        <ecNumber evidence="2">1.1.1.133</ecNumber>
    </recommendedName>
</protein>
<dbReference type="Pfam" id="PF04321">
    <property type="entry name" value="RmlD_sub_bind"/>
    <property type="match status" value="1"/>
</dbReference>
<evidence type="ECO:0000256" key="2">
    <source>
        <dbReference type="RuleBase" id="RU364082"/>
    </source>
</evidence>
<gene>
    <name evidence="4" type="ORF">SAMN05877753_110112</name>
</gene>
<dbReference type="NCBIfam" id="TIGR01214">
    <property type="entry name" value="rmlD"/>
    <property type="match status" value="1"/>
</dbReference>
<dbReference type="EC" id="1.1.1.133" evidence="2"/>
<comment type="similarity">
    <text evidence="1 2">Belongs to the dTDP-4-dehydrorhamnose reductase family.</text>
</comment>
<evidence type="ECO:0000313" key="4">
    <source>
        <dbReference type="EMBL" id="SNX74835.1"/>
    </source>
</evidence>
<organism evidence="4 5">
    <name type="scientific">Bacillus oleivorans</name>
    <dbReference type="NCBI Taxonomy" id="1448271"/>
    <lineage>
        <taxon>Bacteria</taxon>
        <taxon>Bacillati</taxon>
        <taxon>Bacillota</taxon>
        <taxon>Bacilli</taxon>
        <taxon>Bacillales</taxon>
        <taxon>Bacillaceae</taxon>
        <taxon>Bacillus</taxon>
    </lineage>
</organism>
<keyword evidence="5" id="KW-1185">Reference proteome</keyword>
<evidence type="ECO:0000259" key="3">
    <source>
        <dbReference type="Pfam" id="PF04321"/>
    </source>
</evidence>
<dbReference type="CDD" id="cd05254">
    <property type="entry name" value="dTDP_HR_like_SDR_e"/>
    <property type="match status" value="1"/>
</dbReference>
<dbReference type="Gene3D" id="3.90.25.10">
    <property type="entry name" value="UDP-galactose 4-epimerase, domain 1"/>
    <property type="match status" value="1"/>
</dbReference>
<accession>A0A285D587</accession>
<keyword evidence="2" id="KW-0521">NADP</keyword>
<dbReference type="InterPro" id="IPR005913">
    <property type="entry name" value="dTDP_dehydrorham_reduct"/>
</dbReference>
<dbReference type="AlphaFoldDB" id="A0A285D587"/>
<dbReference type="InterPro" id="IPR029903">
    <property type="entry name" value="RmlD-like-bd"/>
</dbReference>
<comment type="pathway">
    <text evidence="2">Carbohydrate biosynthesis; dTDP-L-rhamnose biosynthesis.</text>
</comment>
<sequence length="279" mass="30866">MVTGANGQLGREVISQFCKNYDVIGFGKEELNITNEDEVRIVINKVNPNVIIHTAAYTSVDGCETNIRLAYEVNTIGAANVAQAAGDHAARMFYISTDYVFNGEKELPYLEYDMTDPLSIYGISKLAGENVVRRLLPNSTIIRTSWLYGHGGKNFVNTMLQFAKDNKKVTVVDDQIGSPTYTADLVKVLLELIDKPGGIYHVSNTGSCSWFQFAKTIYKEAGSDPELVSPCTTAEYGSQAKRPKYSVLAQSELERVNIVPPRKWEEALKAYLGKESAND</sequence>
<dbReference type="Gene3D" id="3.40.50.720">
    <property type="entry name" value="NAD(P)-binding Rossmann-like Domain"/>
    <property type="match status" value="1"/>
</dbReference>
<dbReference type="InterPro" id="IPR036291">
    <property type="entry name" value="NAD(P)-bd_dom_sf"/>
</dbReference>
<dbReference type="UniPathway" id="UPA00124"/>
<dbReference type="PANTHER" id="PTHR10491:SF4">
    <property type="entry name" value="METHIONINE ADENOSYLTRANSFERASE 2 SUBUNIT BETA"/>
    <property type="match status" value="1"/>
</dbReference>
<dbReference type="GO" id="GO:0019305">
    <property type="term" value="P:dTDP-rhamnose biosynthetic process"/>
    <property type="evidence" value="ECO:0007669"/>
    <property type="project" value="UniProtKB-UniPathway"/>
</dbReference>
<dbReference type="SUPFAM" id="SSF51735">
    <property type="entry name" value="NAD(P)-binding Rossmann-fold domains"/>
    <property type="match status" value="1"/>
</dbReference>
<keyword evidence="2" id="KW-0560">Oxidoreductase</keyword>
<evidence type="ECO:0000313" key="5">
    <source>
        <dbReference type="Proteomes" id="UP000219546"/>
    </source>
</evidence>
<dbReference type="GO" id="GO:0008831">
    <property type="term" value="F:dTDP-4-dehydrorhamnose reductase activity"/>
    <property type="evidence" value="ECO:0007669"/>
    <property type="project" value="UniProtKB-EC"/>
</dbReference>
<dbReference type="GO" id="GO:0005829">
    <property type="term" value="C:cytosol"/>
    <property type="evidence" value="ECO:0007669"/>
    <property type="project" value="TreeGrafter"/>
</dbReference>
<dbReference type="PANTHER" id="PTHR10491">
    <property type="entry name" value="DTDP-4-DEHYDRORHAMNOSE REDUCTASE"/>
    <property type="match status" value="1"/>
</dbReference>
<reference evidence="4 5" key="1">
    <citation type="submission" date="2017-08" db="EMBL/GenBank/DDBJ databases">
        <authorList>
            <person name="de Groot N.N."/>
        </authorList>
    </citation>
    <scope>NUCLEOTIDE SEQUENCE [LARGE SCALE GENOMIC DNA]</scope>
    <source>
        <strain evidence="4 5">JC228</strain>
    </source>
</reference>
<name>A0A285D587_9BACI</name>